<organism evidence="2 3">
    <name type="scientific">Rangifer tarandus platyrhynchus</name>
    <name type="common">Svalbard reindeer</name>
    <dbReference type="NCBI Taxonomy" id="3082113"/>
    <lineage>
        <taxon>Eukaryota</taxon>
        <taxon>Metazoa</taxon>
        <taxon>Chordata</taxon>
        <taxon>Craniata</taxon>
        <taxon>Vertebrata</taxon>
        <taxon>Euteleostomi</taxon>
        <taxon>Mammalia</taxon>
        <taxon>Eutheria</taxon>
        <taxon>Laurasiatheria</taxon>
        <taxon>Artiodactyla</taxon>
        <taxon>Ruminantia</taxon>
        <taxon>Pecora</taxon>
        <taxon>Cervidae</taxon>
        <taxon>Odocoileinae</taxon>
        <taxon>Rangifer</taxon>
    </lineage>
</organism>
<accession>A0ABN8XXM3</accession>
<evidence type="ECO:0000313" key="2">
    <source>
        <dbReference type="EMBL" id="CAI9154129.1"/>
    </source>
</evidence>
<reference evidence="2" key="1">
    <citation type="submission" date="2023-04" db="EMBL/GenBank/DDBJ databases">
        <authorList>
            <consortium name="ELIXIR-Norway"/>
        </authorList>
    </citation>
    <scope>NUCLEOTIDE SEQUENCE [LARGE SCALE GENOMIC DNA]</scope>
</reference>
<dbReference type="Proteomes" id="UP001176941">
    <property type="component" value="Chromosome 11"/>
</dbReference>
<gene>
    <name evidence="2" type="ORF">MRATA1EN1_LOCUS3091</name>
</gene>
<keyword evidence="3" id="KW-1185">Reference proteome</keyword>
<proteinExistence type="predicted"/>
<feature type="region of interest" description="Disordered" evidence="1">
    <location>
        <begin position="1"/>
        <end position="289"/>
    </location>
</feature>
<sequence>MPRSSDRQPRGGAKAASQRGGRKSEAPHTRRTPSAWRQVETRVSAAGSPRRGSPTKAALKPPPRAPLIPRNANKPRRRVSTQQPREACKVDSSLIFQKNKTERDNGELSYCIYPRDPSGHAGHSAAKDPHLPRPPGRASTRGGLTCSLRRRRPGGPDLRVQFPPHAEMLSAPPCAFPPLPASRDRSRRTLRPSGARAASGWGDVRRPWPGLPSSRFPRGPRHKRLVSGARDPTRRSPSCFSAPVRSAARAARSGHDAPAGGTRARRSRFGARRLPGAGQPSVVPARRGS</sequence>
<feature type="compositionally biased region" description="Low complexity" evidence="1">
    <location>
        <begin position="241"/>
        <end position="262"/>
    </location>
</feature>
<name>A0ABN8XXM3_RANTA</name>
<evidence type="ECO:0000256" key="1">
    <source>
        <dbReference type="SAM" id="MobiDB-lite"/>
    </source>
</evidence>
<protein>
    <submittedName>
        <fullName evidence="2">Uncharacterized protein</fullName>
    </submittedName>
</protein>
<evidence type="ECO:0000313" key="3">
    <source>
        <dbReference type="Proteomes" id="UP001176941"/>
    </source>
</evidence>
<dbReference type="EMBL" id="OX459947">
    <property type="protein sequence ID" value="CAI9154129.1"/>
    <property type="molecule type" value="Genomic_DNA"/>
</dbReference>